<protein>
    <submittedName>
        <fullName evidence="2">F-box-like domain-containing protein</fullName>
    </submittedName>
</protein>
<dbReference type="EMBL" id="LSBH01000006">
    <property type="protein sequence ID" value="OAQ77197.1"/>
    <property type="molecule type" value="Genomic_DNA"/>
</dbReference>
<evidence type="ECO:0000313" key="3">
    <source>
        <dbReference type="Proteomes" id="UP000078240"/>
    </source>
</evidence>
<reference evidence="2 3" key="1">
    <citation type="submission" date="2016-01" db="EMBL/GenBank/DDBJ databases">
        <title>Biosynthesis of antibiotic leucinostatins and their inhibition on Phytophthora in bio-control Purpureocillium lilacinum.</title>
        <authorList>
            <person name="Wang G."/>
            <person name="Liu Z."/>
            <person name="Lin R."/>
            <person name="Li E."/>
            <person name="Mao Z."/>
            <person name="Ling J."/>
            <person name="Yin W."/>
            <person name="Xie B."/>
        </authorList>
    </citation>
    <scope>NUCLEOTIDE SEQUENCE [LARGE SCALE GENOMIC DNA]</scope>
    <source>
        <strain evidence="2">PLBJ-1</strain>
    </source>
</reference>
<sequence length="543" mass="61720">MPGLVSLPVELLQEVLSLLEDDALCALCGTCQTLRAYAEPFLYESITYTFYSDDDKDIPDPPSIDGLFTAIWRRPELAAYVKRAYFVVTGDSLYFDTELRELPPSEEHVDSWVEAILDLDESLQDRISEEVVSGNVGALTAVLLSRLHNLEVLEMDFTVPCSSDAIADVLKASASPSTSGNASGFQQLEELRVINNRDGRVLRYDDSQSIPDALLHLPNLREAEIILQEPVAAPPAEDPILLNNLTRLSILNAGASPKDLASILKFTPQLETLEYFLGQDFEELKNDRRYRCEYRNEWAAFAEAVNTVAGSLKELIISVDWAHIDDYPPEDMDTDWVNGIWERRGRVGSLKSLVCLERLEVPIVALLGWEPSTAPDRLQDILPMGLRELCLRDDLIDAHHYRWTRWQHFVIGRNLAQSFHDTCNPTDLLERLRRYLDAVGTELESDSARKFGLESLVLKAQLDRVWPDKYLEQLRMMSQAAGVSAAVRMRMSGFLTSYDSWNDEVKEMILEAIPGQDMESMEGRIPYECRYFDEPRRQFRSND</sequence>
<feature type="domain" description="F-box" evidence="1">
    <location>
        <begin position="1"/>
        <end position="46"/>
    </location>
</feature>
<evidence type="ECO:0000313" key="2">
    <source>
        <dbReference type="EMBL" id="OAQ77197.1"/>
    </source>
</evidence>
<dbReference type="PROSITE" id="PS50181">
    <property type="entry name" value="FBOX"/>
    <property type="match status" value="1"/>
</dbReference>
<dbReference type="Proteomes" id="UP000078240">
    <property type="component" value="Unassembled WGS sequence"/>
</dbReference>
<dbReference type="AlphaFoldDB" id="A0A179GH53"/>
<name>A0A179GH53_PURLI</name>
<dbReference type="SUPFAM" id="SSF81383">
    <property type="entry name" value="F-box domain"/>
    <property type="match status" value="1"/>
</dbReference>
<proteinExistence type="predicted"/>
<dbReference type="Gene3D" id="3.80.10.10">
    <property type="entry name" value="Ribonuclease Inhibitor"/>
    <property type="match status" value="1"/>
</dbReference>
<organism evidence="2 3">
    <name type="scientific">Purpureocillium lilacinum</name>
    <name type="common">Paecilomyces lilacinus</name>
    <dbReference type="NCBI Taxonomy" id="33203"/>
    <lineage>
        <taxon>Eukaryota</taxon>
        <taxon>Fungi</taxon>
        <taxon>Dikarya</taxon>
        <taxon>Ascomycota</taxon>
        <taxon>Pezizomycotina</taxon>
        <taxon>Sordariomycetes</taxon>
        <taxon>Hypocreomycetidae</taxon>
        <taxon>Hypocreales</taxon>
        <taxon>Ophiocordycipitaceae</taxon>
        <taxon>Purpureocillium</taxon>
    </lineage>
</organism>
<dbReference type="InterPro" id="IPR001810">
    <property type="entry name" value="F-box_dom"/>
</dbReference>
<dbReference type="InterPro" id="IPR032675">
    <property type="entry name" value="LRR_dom_sf"/>
</dbReference>
<accession>A0A179GH53</accession>
<dbReference type="Pfam" id="PF12937">
    <property type="entry name" value="F-box-like"/>
    <property type="match status" value="1"/>
</dbReference>
<dbReference type="InterPro" id="IPR036047">
    <property type="entry name" value="F-box-like_dom_sf"/>
</dbReference>
<gene>
    <name evidence="2" type="ORF">VFPBJ_07669</name>
</gene>
<evidence type="ECO:0000259" key="1">
    <source>
        <dbReference type="PROSITE" id="PS50181"/>
    </source>
</evidence>
<comment type="caution">
    <text evidence="2">The sequence shown here is derived from an EMBL/GenBank/DDBJ whole genome shotgun (WGS) entry which is preliminary data.</text>
</comment>